<protein>
    <submittedName>
        <fullName evidence="1">Uncharacterized protein</fullName>
    </submittedName>
</protein>
<proteinExistence type="predicted"/>
<dbReference type="Proteomes" id="UP001143981">
    <property type="component" value="Unassembled WGS sequence"/>
</dbReference>
<evidence type="ECO:0000313" key="1">
    <source>
        <dbReference type="EMBL" id="KAJ1718964.1"/>
    </source>
</evidence>
<accession>A0A9W7XQV2</accession>
<organism evidence="1 2">
    <name type="scientific">Coemansia biformis</name>
    <dbReference type="NCBI Taxonomy" id="1286918"/>
    <lineage>
        <taxon>Eukaryota</taxon>
        <taxon>Fungi</taxon>
        <taxon>Fungi incertae sedis</taxon>
        <taxon>Zoopagomycota</taxon>
        <taxon>Kickxellomycotina</taxon>
        <taxon>Kickxellomycetes</taxon>
        <taxon>Kickxellales</taxon>
        <taxon>Kickxellaceae</taxon>
        <taxon>Coemansia</taxon>
    </lineage>
</organism>
<feature type="non-terminal residue" evidence="1">
    <location>
        <position position="66"/>
    </location>
</feature>
<sequence>MSLTAKVHIYDGGFFSADKCNFTITIVNSDTYVAILSKIMNYMTTEIPTFIRRINKDPVVIYWSIA</sequence>
<evidence type="ECO:0000313" key="2">
    <source>
        <dbReference type="Proteomes" id="UP001143981"/>
    </source>
</evidence>
<reference evidence="1" key="1">
    <citation type="submission" date="2022-07" db="EMBL/GenBank/DDBJ databases">
        <title>Phylogenomic reconstructions and comparative analyses of Kickxellomycotina fungi.</title>
        <authorList>
            <person name="Reynolds N.K."/>
            <person name="Stajich J.E."/>
            <person name="Barry K."/>
            <person name="Grigoriev I.V."/>
            <person name="Crous P."/>
            <person name="Smith M.E."/>
        </authorList>
    </citation>
    <scope>NUCLEOTIDE SEQUENCE</scope>
    <source>
        <strain evidence="1">BCRC 34381</strain>
    </source>
</reference>
<dbReference type="EMBL" id="JANBOI010003093">
    <property type="protein sequence ID" value="KAJ1718964.1"/>
    <property type="molecule type" value="Genomic_DNA"/>
</dbReference>
<comment type="caution">
    <text evidence="1">The sequence shown here is derived from an EMBL/GenBank/DDBJ whole genome shotgun (WGS) entry which is preliminary data.</text>
</comment>
<dbReference type="AlphaFoldDB" id="A0A9W7XQV2"/>
<keyword evidence="2" id="KW-1185">Reference proteome</keyword>
<gene>
    <name evidence="1" type="ORF">LPJ61_006415</name>
</gene>
<name>A0A9W7XQV2_9FUNG</name>